<dbReference type="InterPro" id="IPR045474">
    <property type="entry name" value="GEVED"/>
</dbReference>
<dbReference type="InterPro" id="IPR013783">
    <property type="entry name" value="Ig-like_fold"/>
</dbReference>
<keyword evidence="3" id="KW-1185">Reference proteome</keyword>
<gene>
    <name evidence="2" type="ORF">MTP16_15290</name>
</gene>
<dbReference type="SUPFAM" id="SSF49299">
    <property type="entry name" value="PKD domain"/>
    <property type="match status" value="1"/>
</dbReference>
<accession>A0ABY4BBA4</accession>
<protein>
    <submittedName>
        <fullName evidence="2">GEVED domain-containing protein</fullName>
    </submittedName>
</protein>
<feature type="domain" description="PKD" evidence="1">
    <location>
        <begin position="115"/>
        <end position="169"/>
    </location>
</feature>
<sequence length="428" mass="44965">MIITTGGTNAHDIRVYLDANNDGTLTSAEQIYQSLNTLSPGATTNITLPGTVTLNRPLRLRVVADAVGNSTSPCSNQVSGQAEDYTIIARPNTSPPTNVGFFTSNYVAGGCVNPVQFIDASQNAPTSWLWNFGDGTTSTLQNPTHQYTTAGTFTVSLTATNANGAATGTRLNYITIQIPCFTYCAANGTGGAGPNGTVLGSPFYITSVAVANAQPGYNNTTGNSTGGYGNFTSNPITMGAGRTVNLSVGVNLTTAHRVAVWVDQNQNGVFDNNELLSSAVPSTLNYTTTFTVNSPAAGSNMRMRVMTVANANTPFACTVNLLNAEYEDYQLLFGPLASRQEQALPSLSLYPTPTPDGRVHLRLPDASAAGTYTAAVQNLLGATLLSTTLRLGPDADAELDLSRLAPGVYLLQLRDAQGQTAVRRVVRE</sequence>
<dbReference type="Pfam" id="PF20009">
    <property type="entry name" value="GEVED"/>
    <property type="match status" value="2"/>
</dbReference>
<evidence type="ECO:0000259" key="1">
    <source>
        <dbReference type="PROSITE" id="PS50093"/>
    </source>
</evidence>
<dbReference type="InterPro" id="IPR022409">
    <property type="entry name" value="PKD/Chitinase_dom"/>
</dbReference>
<dbReference type="Pfam" id="PF18911">
    <property type="entry name" value="PKD_4"/>
    <property type="match status" value="1"/>
</dbReference>
<reference evidence="2 3" key="1">
    <citation type="submission" date="2022-03" db="EMBL/GenBank/DDBJ databases">
        <title>Hymenobactersp. isolated from the air.</title>
        <authorList>
            <person name="Won M."/>
            <person name="Kwon S.-W."/>
        </authorList>
    </citation>
    <scope>NUCLEOTIDE SEQUENCE [LARGE SCALE GENOMIC DNA]</scope>
    <source>
        <strain evidence="2 3">KACC 22596</strain>
    </source>
</reference>
<dbReference type="InterPro" id="IPR026444">
    <property type="entry name" value="Secre_tail"/>
</dbReference>
<dbReference type="SMART" id="SM00089">
    <property type="entry name" value="PKD"/>
    <property type="match status" value="1"/>
</dbReference>
<dbReference type="CDD" id="cd00146">
    <property type="entry name" value="PKD"/>
    <property type="match status" value="1"/>
</dbReference>
<dbReference type="NCBIfam" id="TIGR04183">
    <property type="entry name" value="Por_Secre_tail"/>
    <property type="match status" value="1"/>
</dbReference>
<dbReference type="InterPro" id="IPR035986">
    <property type="entry name" value="PKD_dom_sf"/>
</dbReference>
<evidence type="ECO:0000313" key="3">
    <source>
        <dbReference type="Proteomes" id="UP000831390"/>
    </source>
</evidence>
<name>A0ABY4BBA4_9BACT</name>
<evidence type="ECO:0000313" key="2">
    <source>
        <dbReference type="EMBL" id="UOE36345.1"/>
    </source>
</evidence>
<dbReference type="Proteomes" id="UP000831390">
    <property type="component" value="Chromosome"/>
</dbReference>
<dbReference type="PROSITE" id="PS50093">
    <property type="entry name" value="PKD"/>
    <property type="match status" value="1"/>
</dbReference>
<proteinExistence type="predicted"/>
<organism evidence="2 3">
    <name type="scientific">Hymenobacter monticola</name>
    <dbReference type="NCBI Taxonomy" id="1705399"/>
    <lineage>
        <taxon>Bacteria</taxon>
        <taxon>Pseudomonadati</taxon>
        <taxon>Bacteroidota</taxon>
        <taxon>Cytophagia</taxon>
        <taxon>Cytophagales</taxon>
        <taxon>Hymenobacteraceae</taxon>
        <taxon>Hymenobacter</taxon>
    </lineage>
</organism>
<dbReference type="InterPro" id="IPR000601">
    <property type="entry name" value="PKD_dom"/>
</dbReference>
<dbReference type="EMBL" id="CP094534">
    <property type="protein sequence ID" value="UOE36345.1"/>
    <property type="molecule type" value="Genomic_DNA"/>
</dbReference>
<dbReference type="Gene3D" id="2.60.40.10">
    <property type="entry name" value="Immunoglobulins"/>
    <property type="match status" value="1"/>
</dbReference>